<gene>
    <name evidence="2" type="ORF">FHP24_18775</name>
</gene>
<dbReference type="SUPFAM" id="SSF110087">
    <property type="entry name" value="DR1885-like metal-binding protein"/>
    <property type="match status" value="1"/>
</dbReference>
<dbReference type="EMBL" id="VDMN01000004">
    <property type="protein sequence ID" value="TNM62138.1"/>
    <property type="molecule type" value="Genomic_DNA"/>
</dbReference>
<organism evidence="2 3">
    <name type="scientific">Aliirhizobium smilacinae</name>
    <dbReference type="NCBI Taxonomy" id="1395944"/>
    <lineage>
        <taxon>Bacteria</taxon>
        <taxon>Pseudomonadati</taxon>
        <taxon>Pseudomonadota</taxon>
        <taxon>Alphaproteobacteria</taxon>
        <taxon>Hyphomicrobiales</taxon>
        <taxon>Rhizobiaceae</taxon>
        <taxon>Aliirhizobium</taxon>
    </lineage>
</organism>
<dbReference type="Gene3D" id="2.60.40.1890">
    <property type="entry name" value="PCu(A)C copper chaperone"/>
    <property type="match status" value="1"/>
</dbReference>
<dbReference type="Pfam" id="PF04314">
    <property type="entry name" value="PCuAC"/>
    <property type="match status" value="1"/>
</dbReference>
<name>A0A5C4XFM8_9HYPH</name>
<evidence type="ECO:0000313" key="3">
    <source>
        <dbReference type="Proteomes" id="UP000311605"/>
    </source>
</evidence>
<dbReference type="InterPro" id="IPR012533">
    <property type="entry name" value="YcnI-copper_dom"/>
</dbReference>
<protein>
    <submittedName>
        <fullName evidence="2">DUF1775 domain-containing protein</fullName>
    </submittedName>
</protein>
<dbReference type="InterPro" id="IPR058248">
    <property type="entry name" value="Lxx211020-like"/>
</dbReference>
<accession>A0A5C4XFM8</accession>
<dbReference type="OrthoDB" id="9796962at2"/>
<dbReference type="Proteomes" id="UP000311605">
    <property type="component" value="Unassembled WGS sequence"/>
</dbReference>
<keyword evidence="3" id="KW-1185">Reference proteome</keyword>
<sequence length="333" mass="34651">MRITKLGAVAAVCVTVGWQQAEAHVSFATSNVVAETTTIISLQVPHGCDGQSTNEVRVSLPEGFVFAKPQPKAGWQLEIIKGDYAKAYDDHGTKVTSGPVEIRWKGGDLPDAFYGTFNVQGKVSGVEPGQRLAFATVQVCGDKTASWTDVARDGVEPHSLKNPAPTLLVTAGESSGQGGHDHAAMHMGGGENGAAKPDQTEAFKVGDLTVTGAYAKAMLPGQPVGGGYLVISNAGAAGDRLVLATSPAAGAVEIHEMAMQGETMKMRKLGDGIAIPAGETVELKPGGLHLMFTKVKTPFKQGDSVPLTLTFEKAGNVDIRLPVNSMAPAGQHE</sequence>
<dbReference type="Gene3D" id="2.60.40.2230">
    <property type="entry name" value="Uncharacterised protein YcnI-like PF07987, DUF1775"/>
    <property type="match status" value="1"/>
</dbReference>
<dbReference type="InterPro" id="IPR038507">
    <property type="entry name" value="YcnI-like_sf"/>
</dbReference>
<dbReference type="InterPro" id="IPR036182">
    <property type="entry name" value="PCuAC_sf"/>
</dbReference>
<dbReference type="PIRSF" id="PIRSF037139">
    <property type="entry name" value="UCP037139"/>
    <property type="match status" value="1"/>
</dbReference>
<proteinExistence type="predicted"/>
<dbReference type="PANTHER" id="PTHR36302:SF1">
    <property type="entry name" value="COPPER CHAPERONE PCU(A)C"/>
    <property type="match status" value="1"/>
</dbReference>
<dbReference type="AlphaFoldDB" id="A0A5C4XFM8"/>
<reference evidence="2 3" key="1">
    <citation type="submission" date="2019-06" db="EMBL/GenBank/DDBJ databases">
        <title>The draft genome of Rhizobium smilacinae PTYR-5.</title>
        <authorList>
            <person name="Liu L."/>
            <person name="Li L."/>
            <person name="Zhang X."/>
        </authorList>
    </citation>
    <scope>NUCLEOTIDE SEQUENCE [LARGE SCALE GENOMIC DNA]</scope>
    <source>
        <strain evidence="2 3">PTYR-5</strain>
    </source>
</reference>
<dbReference type="InterPro" id="IPR007410">
    <property type="entry name" value="LpqE-like"/>
</dbReference>
<evidence type="ECO:0000313" key="2">
    <source>
        <dbReference type="EMBL" id="TNM62138.1"/>
    </source>
</evidence>
<dbReference type="PANTHER" id="PTHR36302">
    <property type="entry name" value="BLR7088 PROTEIN"/>
    <property type="match status" value="1"/>
</dbReference>
<dbReference type="CDD" id="cd08545">
    <property type="entry name" value="YcnI_like"/>
    <property type="match status" value="1"/>
</dbReference>
<dbReference type="Pfam" id="PF07987">
    <property type="entry name" value="DUF1775"/>
    <property type="match status" value="1"/>
</dbReference>
<comment type="caution">
    <text evidence="2">The sequence shown here is derived from an EMBL/GenBank/DDBJ whole genome shotgun (WGS) entry which is preliminary data.</text>
</comment>
<dbReference type="InterPro" id="IPR021174">
    <property type="entry name" value="UCP037139"/>
</dbReference>
<feature type="domain" description="YncI copper-binding" evidence="1">
    <location>
        <begin position="24"/>
        <end position="168"/>
    </location>
</feature>
<evidence type="ECO:0000259" key="1">
    <source>
        <dbReference type="Pfam" id="PF07987"/>
    </source>
</evidence>